<dbReference type="PRINTS" id="PR00421">
    <property type="entry name" value="THIOREDOXIN"/>
</dbReference>
<evidence type="ECO:0000256" key="3">
    <source>
        <dbReference type="ARBA" id="ARBA00023157"/>
    </source>
</evidence>
<evidence type="ECO:0000256" key="2">
    <source>
        <dbReference type="ARBA" id="ARBA00022982"/>
    </source>
</evidence>
<organism evidence="6 7">
    <name type="scientific">Methanoliparum thermophilum</name>
    <dbReference type="NCBI Taxonomy" id="2491083"/>
    <lineage>
        <taxon>Archaea</taxon>
        <taxon>Methanobacteriati</taxon>
        <taxon>Methanobacteriota</taxon>
        <taxon>Candidatus Methanoliparia</taxon>
        <taxon>Candidatus Methanoliparales</taxon>
        <taxon>Candidatus Methanoliparaceae</taxon>
        <taxon>Candidatus Methanoliparum</taxon>
    </lineage>
</organism>
<evidence type="ECO:0000313" key="6">
    <source>
        <dbReference type="EMBL" id="RZN64521.1"/>
    </source>
</evidence>
<dbReference type="PANTHER" id="PTHR45663">
    <property type="entry name" value="GEO12009P1"/>
    <property type="match status" value="1"/>
</dbReference>
<dbReference type="InterPro" id="IPR013766">
    <property type="entry name" value="Thioredoxin_domain"/>
</dbReference>
<accession>A0A520KRV2</accession>
<dbReference type="PANTHER" id="PTHR45663:SF11">
    <property type="entry name" value="GEO12009P1"/>
    <property type="match status" value="1"/>
</dbReference>
<dbReference type="AlphaFoldDB" id="A0A520KRV2"/>
<evidence type="ECO:0000259" key="5">
    <source>
        <dbReference type="PROSITE" id="PS51352"/>
    </source>
</evidence>
<dbReference type="Proteomes" id="UP000317158">
    <property type="component" value="Unassembled WGS sequence"/>
</dbReference>
<keyword evidence="4" id="KW-0676">Redox-active center</keyword>
<dbReference type="EMBL" id="RXIF01000006">
    <property type="protein sequence ID" value="RZN64521.1"/>
    <property type="molecule type" value="Genomic_DNA"/>
</dbReference>
<dbReference type="FunFam" id="3.40.30.10:FF:000001">
    <property type="entry name" value="Thioredoxin"/>
    <property type="match status" value="1"/>
</dbReference>
<dbReference type="InterPro" id="IPR036249">
    <property type="entry name" value="Thioredoxin-like_sf"/>
</dbReference>
<dbReference type="NCBIfam" id="TIGR01068">
    <property type="entry name" value="thioredoxin"/>
    <property type="match status" value="1"/>
</dbReference>
<evidence type="ECO:0000256" key="1">
    <source>
        <dbReference type="ARBA" id="ARBA00022448"/>
    </source>
</evidence>
<protein>
    <submittedName>
        <fullName evidence="6">Thioredoxin</fullName>
    </submittedName>
</protein>
<dbReference type="InterPro" id="IPR017937">
    <property type="entry name" value="Thioredoxin_CS"/>
</dbReference>
<dbReference type="GO" id="GO:0015035">
    <property type="term" value="F:protein-disulfide reductase activity"/>
    <property type="evidence" value="ECO:0007669"/>
    <property type="project" value="InterPro"/>
</dbReference>
<sequence length="133" mass="15097">MNIFKKKDTSSDRVYKSIKDFKEGEYPHEPLLVTDETINETISRFPLVVVDCWAEWCGPCRRIAPIIDDLAKEMAGKIVFGKLNVDENRSSSVKYRITAIPTLLIFKDGKFVDQIIGAMPKKALENKLKGYVG</sequence>
<dbReference type="PROSITE" id="PS00194">
    <property type="entry name" value="THIOREDOXIN_1"/>
    <property type="match status" value="1"/>
</dbReference>
<evidence type="ECO:0000256" key="4">
    <source>
        <dbReference type="ARBA" id="ARBA00023284"/>
    </source>
</evidence>
<dbReference type="CDD" id="cd02947">
    <property type="entry name" value="TRX_family"/>
    <property type="match status" value="1"/>
</dbReference>
<evidence type="ECO:0000313" key="7">
    <source>
        <dbReference type="Proteomes" id="UP000317158"/>
    </source>
</evidence>
<keyword evidence="2" id="KW-0249">Electron transport</keyword>
<comment type="caution">
    <text evidence="6">The sequence shown here is derived from an EMBL/GenBank/DDBJ whole genome shotgun (WGS) entry which is preliminary data.</text>
</comment>
<keyword evidence="1" id="KW-0813">Transport</keyword>
<reference evidence="6 7" key="1">
    <citation type="journal article" date="2019" name="Nat. Microbiol.">
        <title>Wide diversity of methane and short-chain alkane metabolisms in uncultured archaea.</title>
        <authorList>
            <person name="Borrel G."/>
            <person name="Adam P.S."/>
            <person name="McKay L.J."/>
            <person name="Chen L.X."/>
            <person name="Sierra-Garcia I.N."/>
            <person name="Sieber C.M."/>
            <person name="Letourneur Q."/>
            <person name="Ghozlane A."/>
            <person name="Andersen G.L."/>
            <person name="Li W.J."/>
            <person name="Hallam S.J."/>
            <person name="Muyzer G."/>
            <person name="de Oliveira V.M."/>
            <person name="Inskeep W.P."/>
            <person name="Banfield J.F."/>
            <person name="Gribaldo S."/>
        </authorList>
    </citation>
    <scope>NUCLEOTIDE SEQUENCE [LARGE SCALE GENOMIC DNA]</scope>
    <source>
        <strain evidence="6">NM1a</strain>
    </source>
</reference>
<keyword evidence="3" id="KW-1015">Disulfide bond</keyword>
<dbReference type="Gene3D" id="3.40.30.10">
    <property type="entry name" value="Glutaredoxin"/>
    <property type="match status" value="1"/>
</dbReference>
<dbReference type="SUPFAM" id="SSF52833">
    <property type="entry name" value="Thioredoxin-like"/>
    <property type="match status" value="1"/>
</dbReference>
<dbReference type="PROSITE" id="PS51352">
    <property type="entry name" value="THIOREDOXIN_2"/>
    <property type="match status" value="1"/>
</dbReference>
<gene>
    <name evidence="6" type="primary">trxA</name>
    <name evidence="6" type="ORF">EF806_04050</name>
</gene>
<dbReference type="Pfam" id="PF00085">
    <property type="entry name" value="Thioredoxin"/>
    <property type="match status" value="1"/>
</dbReference>
<dbReference type="InterPro" id="IPR005746">
    <property type="entry name" value="Thioredoxin"/>
</dbReference>
<dbReference type="GO" id="GO:0005737">
    <property type="term" value="C:cytoplasm"/>
    <property type="evidence" value="ECO:0007669"/>
    <property type="project" value="TreeGrafter"/>
</dbReference>
<name>A0A520KRV2_METT2</name>
<proteinExistence type="predicted"/>
<feature type="domain" description="Thioredoxin" evidence="5">
    <location>
        <begin position="1"/>
        <end position="133"/>
    </location>
</feature>